<evidence type="ECO:0000256" key="3">
    <source>
        <dbReference type="ARBA" id="ARBA00023004"/>
    </source>
</evidence>
<accession>A0A840E7R0</accession>
<comment type="caution">
    <text evidence="7">The sequence shown here is derived from an EMBL/GenBank/DDBJ whole genome shotgun (WGS) entry which is preliminary data.</text>
</comment>
<dbReference type="Proteomes" id="UP000576209">
    <property type="component" value="Unassembled WGS sequence"/>
</dbReference>
<feature type="chain" id="PRO_5033004212" evidence="5">
    <location>
        <begin position="21"/>
        <end position="132"/>
    </location>
</feature>
<dbReference type="AlphaFoldDB" id="A0A840E7R0"/>
<proteinExistence type="predicted"/>
<evidence type="ECO:0000313" key="7">
    <source>
        <dbReference type="EMBL" id="MBB4078098.1"/>
    </source>
</evidence>
<feature type="signal peptide" evidence="5">
    <location>
        <begin position="1"/>
        <end position="20"/>
    </location>
</feature>
<gene>
    <name evidence="7" type="ORF">GGR28_000699</name>
</gene>
<dbReference type="InterPro" id="IPR009056">
    <property type="entry name" value="Cyt_c-like_dom"/>
</dbReference>
<evidence type="ECO:0000256" key="5">
    <source>
        <dbReference type="SAM" id="SignalP"/>
    </source>
</evidence>
<reference evidence="7 8" key="1">
    <citation type="submission" date="2020-08" db="EMBL/GenBank/DDBJ databases">
        <title>Genomic Encyclopedia of Type Strains, Phase IV (KMG-IV): sequencing the most valuable type-strain genomes for metagenomic binning, comparative biology and taxonomic classification.</title>
        <authorList>
            <person name="Goeker M."/>
        </authorList>
    </citation>
    <scope>NUCLEOTIDE SEQUENCE [LARGE SCALE GENOMIC DNA]</scope>
    <source>
        <strain evidence="7 8">DSM 105137</strain>
    </source>
</reference>
<evidence type="ECO:0000256" key="4">
    <source>
        <dbReference type="PROSITE-ProRule" id="PRU00433"/>
    </source>
</evidence>
<feature type="domain" description="Cytochrome c" evidence="6">
    <location>
        <begin position="24"/>
        <end position="113"/>
    </location>
</feature>
<evidence type="ECO:0000256" key="1">
    <source>
        <dbReference type="ARBA" id="ARBA00022617"/>
    </source>
</evidence>
<dbReference type="PANTHER" id="PTHR35008:SF4">
    <property type="entry name" value="BLL4482 PROTEIN"/>
    <property type="match status" value="1"/>
</dbReference>
<evidence type="ECO:0000313" key="8">
    <source>
        <dbReference type="Proteomes" id="UP000576209"/>
    </source>
</evidence>
<protein>
    <submittedName>
        <fullName evidence="7">Mono/diheme cytochrome c family protein</fullName>
    </submittedName>
</protein>
<dbReference type="EMBL" id="JACIFF010000001">
    <property type="protein sequence ID" value="MBB4078098.1"/>
    <property type="molecule type" value="Genomic_DNA"/>
</dbReference>
<dbReference type="RefSeq" id="WP_183494327.1">
    <property type="nucleotide sequence ID" value="NZ_JACIFF010000001.1"/>
</dbReference>
<evidence type="ECO:0000259" key="6">
    <source>
        <dbReference type="PROSITE" id="PS51007"/>
    </source>
</evidence>
<name>A0A840E7R0_9BACT</name>
<keyword evidence="8" id="KW-1185">Reference proteome</keyword>
<dbReference type="InterPro" id="IPR036909">
    <property type="entry name" value="Cyt_c-like_dom_sf"/>
</dbReference>
<dbReference type="SUPFAM" id="SSF46626">
    <property type="entry name" value="Cytochrome c"/>
    <property type="match status" value="1"/>
</dbReference>
<dbReference type="GO" id="GO:0046872">
    <property type="term" value="F:metal ion binding"/>
    <property type="evidence" value="ECO:0007669"/>
    <property type="project" value="UniProtKB-KW"/>
</dbReference>
<keyword evidence="5" id="KW-0732">Signal</keyword>
<dbReference type="InterPro" id="IPR051459">
    <property type="entry name" value="Cytochrome_c-type_DH"/>
</dbReference>
<keyword evidence="2 4" id="KW-0479">Metal-binding</keyword>
<keyword evidence="1 4" id="KW-0349">Heme</keyword>
<dbReference type="Pfam" id="PF00034">
    <property type="entry name" value="Cytochrom_C"/>
    <property type="match status" value="1"/>
</dbReference>
<dbReference type="GO" id="GO:0020037">
    <property type="term" value="F:heme binding"/>
    <property type="evidence" value="ECO:0007669"/>
    <property type="project" value="InterPro"/>
</dbReference>
<dbReference type="PANTHER" id="PTHR35008">
    <property type="entry name" value="BLL4482 PROTEIN-RELATED"/>
    <property type="match status" value="1"/>
</dbReference>
<dbReference type="PROSITE" id="PS51007">
    <property type="entry name" value="CYTC"/>
    <property type="match status" value="1"/>
</dbReference>
<evidence type="ECO:0000256" key="2">
    <source>
        <dbReference type="ARBA" id="ARBA00022723"/>
    </source>
</evidence>
<dbReference type="Gene3D" id="1.10.760.10">
    <property type="entry name" value="Cytochrome c-like domain"/>
    <property type="match status" value="1"/>
</dbReference>
<keyword evidence="3 4" id="KW-0408">Iron</keyword>
<sequence>MRKTGSFVFLAALLMILAHACGKTEHLQGKALYTTHCNNCHLEEGQGVGRLVPPLAGADYLRDRPDEVVRGIRSGMEGPMVVNGVTYDHLMPANKELTDFQIVNIMNYINTAWGNDYELVTVNEVRSWLSPE</sequence>
<dbReference type="GO" id="GO:0009055">
    <property type="term" value="F:electron transfer activity"/>
    <property type="evidence" value="ECO:0007669"/>
    <property type="project" value="InterPro"/>
</dbReference>
<organism evidence="7 8">
    <name type="scientific">Neolewinella aquimaris</name>
    <dbReference type="NCBI Taxonomy" id="1835722"/>
    <lineage>
        <taxon>Bacteria</taxon>
        <taxon>Pseudomonadati</taxon>
        <taxon>Bacteroidota</taxon>
        <taxon>Saprospiria</taxon>
        <taxon>Saprospirales</taxon>
        <taxon>Lewinellaceae</taxon>
        <taxon>Neolewinella</taxon>
    </lineage>
</organism>